<dbReference type="SUPFAM" id="SSF52833">
    <property type="entry name" value="Thioredoxin-like"/>
    <property type="match status" value="1"/>
</dbReference>
<evidence type="ECO:0008006" key="3">
    <source>
        <dbReference type="Google" id="ProtNLM"/>
    </source>
</evidence>
<evidence type="ECO:0000313" key="2">
    <source>
        <dbReference type="Proteomes" id="UP000029223"/>
    </source>
</evidence>
<evidence type="ECO:0000313" key="1">
    <source>
        <dbReference type="EMBL" id="GAL29900.1"/>
    </source>
</evidence>
<sequence>MNKQNQLVKQYQIRQTPTIIVNGNKQIVLPSLNNMEELRELILELYNG</sequence>
<keyword evidence="2" id="KW-1185">Reference proteome</keyword>
<reference evidence="2" key="1">
    <citation type="submission" date="2014-09" db="EMBL/GenBank/DDBJ databases">
        <title>Vibrio variabilis JCM 19239. (C206) whole genome shotgun sequence.</title>
        <authorList>
            <person name="Sawabe T."/>
            <person name="Meirelles P."/>
            <person name="Nakanishi M."/>
            <person name="Sayaka M."/>
            <person name="Hattori M."/>
            <person name="Ohkuma M."/>
        </authorList>
    </citation>
    <scope>NUCLEOTIDE SEQUENCE [LARGE SCALE GENOMIC DNA]</scope>
    <source>
        <strain evidence="2">JCM 19239</strain>
    </source>
</reference>
<name>A0ABQ0JNK3_9VIBR</name>
<organism evidence="1 2">
    <name type="scientific">Vibrio variabilis</name>
    <dbReference type="NCBI Taxonomy" id="990271"/>
    <lineage>
        <taxon>Bacteria</taxon>
        <taxon>Pseudomonadati</taxon>
        <taxon>Pseudomonadota</taxon>
        <taxon>Gammaproteobacteria</taxon>
        <taxon>Vibrionales</taxon>
        <taxon>Vibrionaceae</taxon>
        <taxon>Vibrio</taxon>
    </lineage>
</organism>
<dbReference type="EMBL" id="BBMS01000077">
    <property type="protein sequence ID" value="GAL29900.1"/>
    <property type="molecule type" value="Genomic_DNA"/>
</dbReference>
<gene>
    <name evidence="1" type="ORF">JCM19239_6390</name>
</gene>
<protein>
    <recommendedName>
        <fullName evidence="3">Thioredoxin-like fold domain-containing protein</fullName>
    </recommendedName>
</protein>
<dbReference type="InterPro" id="IPR036249">
    <property type="entry name" value="Thioredoxin-like_sf"/>
</dbReference>
<proteinExistence type="predicted"/>
<reference evidence="2" key="2">
    <citation type="submission" date="2014-09" db="EMBL/GenBank/DDBJ databases">
        <authorList>
            <consortium name="NBRP consortium"/>
            <person name="Sawabe T."/>
            <person name="Meirelles P."/>
            <person name="Nakanishi M."/>
            <person name="Sayaka M."/>
            <person name="Hattori M."/>
            <person name="Ohkuma M."/>
        </authorList>
    </citation>
    <scope>NUCLEOTIDE SEQUENCE [LARGE SCALE GENOMIC DNA]</scope>
    <source>
        <strain evidence="2">JCM 19239</strain>
    </source>
</reference>
<dbReference type="Gene3D" id="3.40.30.10">
    <property type="entry name" value="Glutaredoxin"/>
    <property type="match status" value="1"/>
</dbReference>
<accession>A0ABQ0JNK3</accession>
<dbReference type="Proteomes" id="UP000029223">
    <property type="component" value="Unassembled WGS sequence"/>
</dbReference>
<comment type="caution">
    <text evidence="1">The sequence shown here is derived from an EMBL/GenBank/DDBJ whole genome shotgun (WGS) entry which is preliminary data.</text>
</comment>